<dbReference type="Proteomes" id="UP000075920">
    <property type="component" value="Unassembled WGS sequence"/>
</dbReference>
<dbReference type="SUPFAM" id="SSF88723">
    <property type="entry name" value="PIN domain-like"/>
    <property type="match status" value="1"/>
</dbReference>
<evidence type="ECO:0000313" key="2">
    <source>
        <dbReference type="EnsemblMetazoa" id="AMIN009077-PA"/>
    </source>
</evidence>
<dbReference type="STRING" id="112268.A0A182WFD0"/>
<keyword evidence="3" id="KW-1185">Reference proteome</keyword>
<sequence>MGIRYLQMFMDKKVMNGTYSVQMDREIRNAKKSTGKPLVVIDLNALFASICSDKRDLLCGNQVRRMERITGMFLKSLVDAGAELVFFNNGKLQPNKYEPWLTRKNDKYDLMINILDAINARMPLNQIVEKFDRTIPPNTCLKLRRIVKQYGKIIISTDMECDQALAIYATKHNALAVITHDTDFLIFE</sequence>
<dbReference type="GO" id="GO:0005634">
    <property type="term" value="C:nucleus"/>
    <property type="evidence" value="ECO:0007669"/>
    <property type="project" value="TreeGrafter"/>
</dbReference>
<name>A0A182WFD0_9DIPT</name>
<reference evidence="2" key="2">
    <citation type="submission" date="2020-05" db="UniProtKB">
        <authorList>
            <consortium name="EnsemblMetazoa"/>
        </authorList>
    </citation>
    <scope>IDENTIFICATION</scope>
    <source>
        <strain evidence="2">MINIMUS1</strain>
    </source>
</reference>
<dbReference type="AlphaFoldDB" id="A0A182WFD0"/>
<dbReference type="PANTHER" id="PTHR15976:SF16">
    <property type="entry name" value="ASTEROID DOMAIN-CONTAINING PROTEIN"/>
    <property type="match status" value="1"/>
</dbReference>
<comment type="similarity">
    <text evidence="1">Belongs to the constitutive coactivator of PPAR-gamma family.</text>
</comment>
<evidence type="ECO:0000256" key="1">
    <source>
        <dbReference type="ARBA" id="ARBA00009495"/>
    </source>
</evidence>
<evidence type="ECO:0000313" key="3">
    <source>
        <dbReference type="Proteomes" id="UP000075920"/>
    </source>
</evidence>
<organism evidence="2 3">
    <name type="scientific">Anopheles minimus</name>
    <dbReference type="NCBI Taxonomy" id="112268"/>
    <lineage>
        <taxon>Eukaryota</taxon>
        <taxon>Metazoa</taxon>
        <taxon>Ecdysozoa</taxon>
        <taxon>Arthropoda</taxon>
        <taxon>Hexapoda</taxon>
        <taxon>Insecta</taxon>
        <taxon>Pterygota</taxon>
        <taxon>Neoptera</taxon>
        <taxon>Endopterygota</taxon>
        <taxon>Diptera</taxon>
        <taxon>Nematocera</taxon>
        <taxon>Culicoidea</taxon>
        <taxon>Culicidae</taxon>
        <taxon>Anophelinae</taxon>
        <taxon>Anopheles</taxon>
    </lineage>
</organism>
<proteinExistence type="inferred from homology"/>
<dbReference type="Gene3D" id="3.40.50.1010">
    <property type="entry name" value="5'-nuclease"/>
    <property type="match status" value="1"/>
</dbReference>
<accession>A0A182WFD0</accession>
<reference evidence="3" key="1">
    <citation type="submission" date="2013-03" db="EMBL/GenBank/DDBJ databases">
        <title>The Genome Sequence of Anopheles minimus MINIMUS1.</title>
        <authorList>
            <consortium name="The Broad Institute Genomics Platform"/>
            <person name="Neafsey D.E."/>
            <person name="Walton C."/>
            <person name="Walker B."/>
            <person name="Young S.K."/>
            <person name="Zeng Q."/>
            <person name="Gargeya S."/>
            <person name="Fitzgerald M."/>
            <person name="Haas B."/>
            <person name="Abouelleil A."/>
            <person name="Allen A.W."/>
            <person name="Alvarado L."/>
            <person name="Arachchi H.M."/>
            <person name="Berlin A.M."/>
            <person name="Chapman S.B."/>
            <person name="Gainer-Dewar J."/>
            <person name="Goldberg J."/>
            <person name="Griggs A."/>
            <person name="Gujja S."/>
            <person name="Hansen M."/>
            <person name="Howarth C."/>
            <person name="Imamovic A."/>
            <person name="Ireland A."/>
            <person name="Larimer J."/>
            <person name="McCowan C."/>
            <person name="Murphy C."/>
            <person name="Pearson M."/>
            <person name="Poon T.W."/>
            <person name="Priest M."/>
            <person name="Roberts A."/>
            <person name="Saif S."/>
            <person name="Shea T."/>
            <person name="Sisk P."/>
            <person name="Sykes S."/>
            <person name="Wortman J."/>
            <person name="Nusbaum C."/>
            <person name="Birren B."/>
        </authorList>
    </citation>
    <scope>NUCLEOTIDE SEQUENCE [LARGE SCALE GENOMIC DNA]</scope>
    <source>
        <strain evidence="3">MINIMUS1</strain>
    </source>
</reference>
<dbReference type="InterPro" id="IPR026784">
    <property type="entry name" value="Coact_PPARg"/>
</dbReference>
<dbReference type="PANTHER" id="PTHR15976">
    <property type="entry name" value="CONSTITUTIVE COACTIVATOR OF PEROXISOME PROLIFERATOR-ACTIVATED RECEPTOR GAMMA"/>
    <property type="match status" value="1"/>
</dbReference>
<protein>
    <submittedName>
        <fullName evidence="2">Uncharacterized protein</fullName>
    </submittedName>
</protein>
<dbReference type="EnsemblMetazoa" id="AMIN009077-RA">
    <property type="protein sequence ID" value="AMIN009077-PA"/>
    <property type="gene ID" value="AMIN009077"/>
</dbReference>
<dbReference type="VEuPathDB" id="VectorBase:AMIN009077"/>
<dbReference type="InterPro" id="IPR029060">
    <property type="entry name" value="PIN-like_dom_sf"/>
</dbReference>